<evidence type="ECO:0000256" key="1">
    <source>
        <dbReference type="SAM" id="MobiDB-lite"/>
    </source>
</evidence>
<keyword evidence="3" id="KW-1185">Reference proteome</keyword>
<proteinExistence type="predicted"/>
<name>A0AAV7N8U8_PLEWA</name>
<accession>A0AAV7N8U8</accession>
<dbReference type="Proteomes" id="UP001066276">
    <property type="component" value="Chromosome 9"/>
</dbReference>
<gene>
    <name evidence="2" type="ORF">NDU88_006510</name>
</gene>
<sequence>MPHTSSAKGTADARETDRRTASKTAATAQLPAIHSKGGEVLCPRHINHRRQQPPASASSETTSDLLLTYFLVNFDSIDQPAPKQADLKVMKVKIKAG</sequence>
<feature type="region of interest" description="Disordered" evidence="1">
    <location>
        <begin position="1"/>
        <end position="38"/>
    </location>
</feature>
<dbReference type="EMBL" id="JANPWB010000013">
    <property type="protein sequence ID" value="KAJ1109145.1"/>
    <property type="molecule type" value="Genomic_DNA"/>
</dbReference>
<feature type="compositionally biased region" description="Basic and acidic residues" evidence="1">
    <location>
        <begin position="11"/>
        <end position="20"/>
    </location>
</feature>
<organism evidence="2 3">
    <name type="scientific">Pleurodeles waltl</name>
    <name type="common">Iberian ribbed newt</name>
    <dbReference type="NCBI Taxonomy" id="8319"/>
    <lineage>
        <taxon>Eukaryota</taxon>
        <taxon>Metazoa</taxon>
        <taxon>Chordata</taxon>
        <taxon>Craniata</taxon>
        <taxon>Vertebrata</taxon>
        <taxon>Euteleostomi</taxon>
        <taxon>Amphibia</taxon>
        <taxon>Batrachia</taxon>
        <taxon>Caudata</taxon>
        <taxon>Salamandroidea</taxon>
        <taxon>Salamandridae</taxon>
        <taxon>Pleurodelinae</taxon>
        <taxon>Pleurodeles</taxon>
    </lineage>
</organism>
<protein>
    <submittedName>
        <fullName evidence="2">Uncharacterized protein</fullName>
    </submittedName>
</protein>
<evidence type="ECO:0000313" key="2">
    <source>
        <dbReference type="EMBL" id="KAJ1109145.1"/>
    </source>
</evidence>
<reference evidence="2" key="1">
    <citation type="journal article" date="2022" name="bioRxiv">
        <title>Sequencing and chromosome-scale assembly of the giantPleurodeles waltlgenome.</title>
        <authorList>
            <person name="Brown T."/>
            <person name="Elewa A."/>
            <person name="Iarovenko S."/>
            <person name="Subramanian E."/>
            <person name="Araus A.J."/>
            <person name="Petzold A."/>
            <person name="Susuki M."/>
            <person name="Suzuki K.-i.T."/>
            <person name="Hayashi T."/>
            <person name="Toyoda A."/>
            <person name="Oliveira C."/>
            <person name="Osipova E."/>
            <person name="Leigh N.D."/>
            <person name="Simon A."/>
            <person name="Yun M.H."/>
        </authorList>
    </citation>
    <scope>NUCLEOTIDE SEQUENCE</scope>
    <source>
        <strain evidence="2">20211129_DDA</strain>
        <tissue evidence="2">Liver</tissue>
    </source>
</reference>
<dbReference type="AlphaFoldDB" id="A0AAV7N8U8"/>
<evidence type="ECO:0000313" key="3">
    <source>
        <dbReference type="Proteomes" id="UP001066276"/>
    </source>
</evidence>
<comment type="caution">
    <text evidence="2">The sequence shown here is derived from an EMBL/GenBank/DDBJ whole genome shotgun (WGS) entry which is preliminary data.</text>
</comment>